<sequence length="233" mass="26845">MDYINVLLVEDEKNISDVINAYLIKENFNVFLANDGQKALDLFRNNNIHLIILDLILPKISGEEVCKRIRSISDVPIIMLTAKTHEDERIEGLSIGADDYILKPFSPRELISRVKALLRRAYPNSRPSAEKLSFNNGDLEIEVDKMIVRKNNKIINLTTNEFKVLLALISNINHVLSREQLIEFSLGSGYEGFDRTIDTHIKNIRQKIENNPKYPKYIHTIYGAGYKFEIEKQ</sequence>
<feature type="domain" description="Response regulatory" evidence="8">
    <location>
        <begin position="5"/>
        <end position="118"/>
    </location>
</feature>
<evidence type="ECO:0000256" key="6">
    <source>
        <dbReference type="PROSITE-ProRule" id="PRU00169"/>
    </source>
</evidence>
<dbReference type="GO" id="GO:0032993">
    <property type="term" value="C:protein-DNA complex"/>
    <property type="evidence" value="ECO:0007669"/>
    <property type="project" value="TreeGrafter"/>
</dbReference>
<dbReference type="SMART" id="SM00448">
    <property type="entry name" value="REC"/>
    <property type="match status" value="1"/>
</dbReference>
<feature type="modified residue" description="4-aspartylphosphate" evidence="6">
    <location>
        <position position="54"/>
    </location>
</feature>
<dbReference type="PANTHER" id="PTHR48111:SF73">
    <property type="entry name" value="ALKALINE PHOSPHATASE SYNTHESIS TRANSCRIPTIONAL REGULATORY PROTEIN PHOP"/>
    <property type="match status" value="1"/>
</dbReference>
<dbReference type="InterPro" id="IPR001789">
    <property type="entry name" value="Sig_transdc_resp-reg_receiver"/>
</dbReference>
<dbReference type="GO" id="GO:0005829">
    <property type="term" value="C:cytosol"/>
    <property type="evidence" value="ECO:0007669"/>
    <property type="project" value="TreeGrafter"/>
</dbReference>
<dbReference type="SUPFAM" id="SSF46894">
    <property type="entry name" value="C-terminal effector domain of the bipartite response regulators"/>
    <property type="match status" value="1"/>
</dbReference>
<dbReference type="GO" id="GO:0000156">
    <property type="term" value="F:phosphorelay response regulator activity"/>
    <property type="evidence" value="ECO:0007669"/>
    <property type="project" value="TreeGrafter"/>
</dbReference>
<dbReference type="AlphaFoldDB" id="A0A1M4V5E6"/>
<evidence type="ECO:0000313" key="10">
    <source>
        <dbReference type="EMBL" id="SHE64088.1"/>
    </source>
</evidence>
<dbReference type="Pfam" id="PF00486">
    <property type="entry name" value="Trans_reg_C"/>
    <property type="match status" value="1"/>
</dbReference>
<accession>A0A1M4V5E6</accession>
<protein>
    <submittedName>
        <fullName evidence="10">DNA-binding response regulator, OmpR family, contains REC and winged-helix (WHTH) domain</fullName>
    </submittedName>
</protein>
<keyword evidence="11" id="KW-1185">Reference proteome</keyword>
<evidence type="ECO:0000256" key="7">
    <source>
        <dbReference type="PROSITE-ProRule" id="PRU01091"/>
    </source>
</evidence>
<dbReference type="RefSeq" id="WP_200778150.1">
    <property type="nucleotide sequence ID" value="NZ_FQTY01000004.1"/>
</dbReference>
<dbReference type="InterPro" id="IPR039420">
    <property type="entry name" value="WalR-like"/>
</dbReference>
<keyword evidence="4 7" id="KW-0238">DNA-binding</keyword>
<organism evidence="10 11">
    <name type="scientific">Tissierella praeacuta DSM 18095</name>
    <dbReference type="NCBI Taxonomy" id="1123404"/>
    <lineage>
        <taxon>Bacteria</taxon>
        <taxon>Bacillati</taxon>
        <taxon>Bacillota</taxon>
        <taxon>Tissierellia</taxon>
        <taxon>Tissierellales</taxon>
        <taxon>Tissierellaceae</taxon>
        <taxon>Tissierella</taxon>
    </lineage>
</organism>
<evidence type="ECO:0000259" key="9">
    <source>
        <dbReference type="PROSITE" id="PS51755"/>
    </source>
</evidence>
<keyword evidence="5" id="KW-0804">Transcription</keyword>
<evidence type="ECO:0000256" key="4">
    <source>
        <dbReference type="ARBA" id="ARBA00023125"/>
    </source>
</evidence>
<evidence type="ECO:0000259" key="8">
    <source>
        <dbReference type="PROSITE" id="PS50110"/>
    </source>
</evidence>
<dbReference type="InterPro" id="IPR011006">
    <property type="entry name" value="CheY-like_superfamily"/>
</dbReference>
<proteinExistence type="predicted"/>
<dbReference type="GO" id="GO:0006355">
    <property type="term" value="P:regulation of DNA-templated transcription"/>
    <property type="evidence" value="ECO:0007669"/>
    <property type="project" value="InterPro"/>
</dbReference>
<dbReference type="InterPro" id="IPR016032">
    <property type="entry name" value="Sig_transdc_resp-reg_C-effctor"/>
</dbReference>
<feature type="domain" description="OmpR/PhoB-type" evidence="9">
    <location>
        <begin position="129"/>
        <end position="230"/>
    </location>
</feature>
<dbReference type="Gene3D" id="3.40.50.2300">
    <property type="match status" value="1"/>
</dbReference>
<dbReference type="CDD" id="cd00383">
    <property type="entry name" value="trans_reg_C"/>
    <property type="match status" value="1"/>
</dbReference>
<dbReference type="PROSITE" id="PS51755">
    <property type="entry name" value="OMPR_PHOB"/>
    <property type="match status" value="1"/>
</dbReference>
<feature type="DNA-binding region" description="OmpR/PhoB-type" evidence="7">
    <location>
        <begin position="129"/>
        <end position="230"/>
    </location>
</feature>
<name>A0A1M4V5E6_9FIRM</name>
<dbReference type="GeneID" id="90995715"/>
<evidence type="ECO:0000256" key="5">
    <source>
        <dbReference type="ARBA" id="ARBA00023163"/>
    </source>
</evidence>
<dbReference type="Gene3D" id="6.10.250.690">
    <property type="match status" value="1"/>
</dbReference>
<dbReference type="SMART" id="SM00862">
    <property type="entry name" value="Trans_reg_C"/>
    <property type="match status" value="1"/>
</dbReference>
<dbReference type="Proteomes" id="UP000184114">
    <property type="component" value="Unassembled WGS sequence"/>
</dbReference>
<evidence type="ECO:0000256" key="2">
    <source>
        <dbReference type="ARBA" id="ARBA00023012"/>
    </source>
</evidence>
<dbReference type="InterPro" id="IPR001867">
    <property type="entry name" value="OmpR/PhoB-type_DNA-bd"/>
</dbReference>
<gene>
    <name evidence="10" type="ORF">SAMN02745784_01354</name>
</gene>
<dbReference type="Pfam" id="PF00072">
    <property type="entry name" value="Response_reg"/>
    <property type="match status" value="1"/>
</dbReference>
<dbReference type="SUPFAM" id="SSF52172">
    <property type="entry name" value="CheY-like"/>
    <property type="match status" value="1"/>
</dbReference>
<dbReference type="GO" id="GO:0000976">
    <property type="term" value="F:transcription cis-regulatory region binding"/>
    <property type="evidence" value="ECO:0007669"/>
    <property type="project" value="TreeGrafter"/>
</dbReference>
<dbReference type="FunFam" id="3.40.50.2300:FF:000001">
    <property type="entry name" value="DNA-binding response regulator PhoB"/>
    <property type="match status" value="1"/>
</dbReference>
<dbReference type="PANTHER" id="PTHR48111">
    <property type="entry name" value="REGULATOR OF RPOS"/>
    <property type="match status" value="1"/>
</dbReference>
<keyword evidence="2" id="KW-0902">Two-component regulatory system</keyword>
<dbReference type="InterPro" id="IPR036388">
    <property type="entry name" value="WH-like_DNA-bd_sf"/>
</dbReference>
<evidence type="ECO:0000256" key="1">
    <source>
        <dbReference type="ARBA" id="ARBA00022553"/>
    </source>
</evidence>
<keyword evidence="1 6" id="KW-0597">Phosphoprotein</keyword>
<dbReference type="STRING" id="1123404.SAMN02745784_01354"/>
<dbReference type="PROSITE" id="PS50110">
    <property type="entry name" value="RESPONSE_REGULATORY"/>
    <property type="match status" value="1"/>
</dbReference>
<evidence type="ECO:0000313" key="11">
    <source>
        <dbReference type="Proteomes" id="UP000184114"/>
    </source>
</evidence>
<keyword evidence="3" id="KW-0805">Transcription regulation</keyword>
<evidence type="ECO:0000256" key="3">
    <source>
        <dbReference type="ARBA" id="ARBA00023015"/>
    </source>
</evidence>
<dbReference type="EMBL" id="FQTY01000004">
    <property type="protein sequence ID" value="SHE64088.1"/>
    <property type="molecule type" value="Genomic_DNA"/>
</dbReference>
<reference evidence="11" key="1">
    <citation type="submission" date="2016-11" db="EMBL/GenBank/DDBJ databases">
        <authorList>
            <person name="Varghese N."/>
            <person name="Submissions S."/>
        </authorList>
    </citation>
    <scope>NUCLEOTIDE SEQUENCE [LARGE SCALE GENOMIC DNA]</scope>
    <source>
        <strain evidence="11">DSM 18095</strain>
    </source>
</reference>
<dbReference type="Gene3D" id="1.10.10.10">
    <property type="entry name" value="Winged helix-like DNA-binding domain superfamily/Winged helix DNA-binding domain"/>
    <property type="match status" value="1"/>
</dbReference>